<dbReference type="InParanoid" id="G0NN80"/>
<reference evidence="2" key="1">
    <citation type="submission" date="2011-07" db="EMBL/GenBank/DDBJ databases">
        <authorList>
            <consortium name="Caenorhabditis brenneri Sequencing and Analysis Consortium"/>
            <person name="Wilson R.K."/>
        </authorList>
    </citation>
    <scope>NUCLEOTIDE SEQUENCE [LARGE SCALE GENOMIC DNA]</scope>
    <source>
        <strain evidence="2">PB2801</strain>
    </source>
</reference>
<sequence>MNSFQNSTRFIATSYETCFHPASNIVDKDRIGIENVVTSPSLQKTDHQHFLTLPTNSGPLNNDAAPNMEGSLSQRFGRLRQRVVFNFLTGHGEDFNFESNSGSDPCGDLSRCLSHSSTWKTLLMEMPASTKQVTLCRIASPDLPSLPDSSRIEQTRWNWSSRNVDFSHFNIDQFMTSFAILPPGQGNDLFKKVIPGTPSLPEQSQVEKVCWNWANRDVDSSCFDFGNHEDLCMGFTSGMCRPKMTSFVILS</sequence>
<evidence type="ECO:0000313" key="2">
    <source>
        <dbReference type="Proteomes" id="UP000008068"/>
    </source>
</evidence>
<dbReference type="EMBL" id="GL379913">
    <property type="protein sequence ID" value="EGT34470.1"/>
    <property type="molecule type" value="Genomic_DNA"/>
</dbReference>
<proteinExistence type="predicted"/>
<accession>G0NN80</accession>
<protein>
    <submittedName>
        <fullName evidence="1">Uncharacterized protein</fullName>
    </submittedName>
</protein>
<dbReference type="HOGENOM" id="CLU_1107908_0_0_1"/>
<dbReference type="AlphaFoldDB" id="G0NN80"/>
<keyword evidence="2" id="KW-1185">Reference proteome</keyword>
<dbReference type="Proteomes" id="UP000008068">
    <property type="component" value="Unassembled WGS sequence"/>
</dbReference>
<organism evidence="2">
    <name type="scientific">Caenorhabditis brenneri</name>
    <name type="common">Nematode worm</name>
    <dbReference type="NCBI Taxonomy" id="135651"/>
    <lineage>
        <taxon>Eukaryota</taxon>
        <taxon>Metazoa</taxon>
        <taxon>Ecdysozoa</taxon>
        <taxon>Nematoda</taxon>
        <taxon>Chromadorea</taxon>
        <taxon>Rhabditida</taxon>
        <taxon>Rhabditina</taxon>
        <taxon>Rhabditomorpha</taxon>
        <taxon>Rhabditoidea</taxon>
        <taxon>Rhabditidae</taxon>
        <taxon>Peloderinae</taxon>
        <taxon>Caenorhabditis</taxon>
    </lineage>
</organism>
<evidence type="ECO:0000313" key="1">
    <source>
        <dbReference type="EMBL" id="EGT34470.1"/>
    </source>
</evidence>
<name>G0NN80_CAEBE</name>
<gene>
    <name evidence="1" type="ORF">CAEBREN_25215</name>
</gene>